<dbReference type="GO" id="GO:0009401">
    <property type="term" value="P:phosphoenolpyruvate-dependent sugar phosphotransferase system"/>
    <property type="evidence" value="ECO:0007669"/>
    <property type="project" value="InterPro"/>
</dbReference>
<name>I0GW36_SELRL</name>
<organism evidence="3 4">
    <name type="scientific">Selenomonas ruminantium subsp. lactilytica (strain NBRC 103574 / TAM6421)</name>
    <dbReference type="NCBI Taxonomy" id="927704"/>
    <lineage>
        <taxon>Bacteria</taxon>
        <taxon>Bacillati</taxon>
        <taxon>Bacillota</taxon>
        <taxon>Negativicutes</taxon>
        <taxon>Selenomonadales</taxon>
        <taxon>Selenomonadaceae</taxon>
        <taxon>Selenomonas</taxon>
    </lineage>
</organism>
<dbReference type="Gene3D" id="3.40.50.510">
    <property type="entry name" value="Phosphotransferase system, mannose-type IIA component"/>
    <property type="match status" value="1"/>
</dbReference>
<keyword evidence="1" id="KW-0808">Transferase</keyword>
<evidence type="ECO:0000313" key="3">
    <source>
        <dbReference type="EMBL" id="BAL84973.1"/>
    </source>
</evidence>
<dbReference type="InterPro" id="IPR036662">
    <property type="entry name" value="PTS_EIIA_man-typ_sf"/>
</dbReference>
<proteinExistence type="predicted"/>
<feature type="domain" description="PTS EIIA type-4" evidence="2">
    <location>
        <begin position="1"/>
        <end position="127"/>
    </location>
</feature>
<dbReference type="Proteomes" id="UP000007887">
    <property type="component" value="Plasmid pSRC1"/>
</dbReference>
<dbReference type="PROSITE" id="PS51096">
    <property type="entry name" value="PTS_EIIA_TYPE_4"/>
    <property type="match status" value="1"/>
</dbReference>
<keyword evidence="3" id="KW-0614">Plasmid</keyword>
<dbReference type="OrthoDB" id="1667232at2"/>
<dbReference type="Pfam" id="PF03610">
    <property type="entry name" value="EIIA-man"/>
    <property type="match status" value="1"/>
</dbReference>
<geneLocation type="plasmid" evidence="3 4">
    <name>pSRC1</name>
</geneLocation>
<accession>I0GW36</accession>
<dbReference type="HOGENOM" id="CLU_1969017_0_0_9"/>
<evidence type="ECO:0000259" key="2">
    <source>
        <dbReference type="PROSITE" id="PS51096"/>
    </source>
</evidence>
<sequence length="127" mass="14303">MKTILVSNNSLATVLKESLADYTLNPTCEAFCFQHPQHLATSSKLAEYFLACEEQNPQEYYLILADAFGSTAYNETVLLLERLGIRNRATVYTGVSLPMLVQLYDEDDSASDLELWKNLQPILRHAA</sequence>
<dbReference type="SUPFAM" id="SSF53062">
    <property type="entry name" value="PTS system fructose IIA component-like"/>
    <property type="match status" value="1"/>
</dbReference>
<dbReference type="InterPro" id="IPR004701">
    <property type="entry name" value="PTS_EIIA_man-typ"/>
</dbReference>
<dbReference type="PATRIC" id="fig|927704.6.peg.3089"/>
<evidence type="ECO:0000256" key="1">
    <source>
        <dbReference type="ARBA" id="ARBA00022679"/>
    </source>
</evidence>
<protein>
    <submittedName>
        <fullName evidence="3">Putative PTS EIIA protein</fullName>
    </submittedName>
</protein>
<reference evidence="3 4" key="1">
    <citation type="submission" date="2011-10" db="EMBL/GenBank/DDBJ databases">
        <title>Whole genome sequence of Selenomonas ruminantium subsp. lactilytica TAM6421.</title>
        <authorList>
            <person name="Oguchi A."/>
            <person name="Ankai A."/>
            <person name="Kaneko J."/>
            <person name="Yamada-Narita S."/>
            <person name="Fukui S."/>
            <person name="Takahashi M."/>
            <person name="Onodera T."/>
            <person name="Kojima S."/>
            <person name="Fushimi T."/>
            <person name="Abe N."/>
            <person name="Kamio Y."/>
            <person name="Yamazaki S."/>
            <person name="Fujita N."/>
        </authorList>
    </citation>
    <scope>NUCLEOTIDE SEQUENCE [LARGE SCALE GENOMIC DNA]</scope>
    <source>
        <strain evidence="4">NBRC 103574 / TAM6421</strain>
        <plasmid evidence="3 4">pSRC1</plasmid>
    </source>
</reference>
<dbReference type="AlphaFoldDB" id="I0GW36"/>
<evidence type="ECO:0000313" key="4">
    <source>
        <dbReference type="Proteomes" id="UP000007887"/>
    </source>
</evidence>
<dbReference type="GO" id="GO:0016020">
    <property type="term" value="C:membrane"/>
    <property type="evidence" value="ECO:0007669"/>
    <property type="project" value="InterPro"/>
</dbReference>
<dbReference type="GO" id="GO:0016740">
    <property type="term" value="F:transferase activity"/>
    <property type="evidence" value="ECO:0007669"/>
    <property type="project" value="UniProtKB-KW"/>
</dbReference>
<gene>
    <name evidence="3" type="ordered locus">SELR_pSRC101660</name>
</gene>
<dbReference type="EMBL" id="AP012299">
    <property type="protein sequence ID" value="BAL84973.1"/>
    <property type="molecule type" value="Genomic_DNA"/>
</dbReference>
<dbReference type="KEGG" id="sri:SELR_pSRC101660"/>
<dbReference type="RefSeq" id="WP_014431182.1">
    <property type="nucleotide sequence ID" value="NC_017078.1"/>
</dbReference>